<feature type="compositionally biased region" description="Pro residues" evidence="1">
    <location>
        <begin position="1"/>
        <end position="16"/>
    </location>
</feature>
<dbReference type="RefSeq" id="WP_139665975.1">
    <property type="nucleotide sequence ID" value="NZ_VDLY02000002.1"/>
</dbReference>
<organism evidence="3 4">
    <name type="scientific">Streptomyces mimosae</name>
    <dbReference type="NCBI Taxonomy" id="2586635"/>
    <lineage>
        <taxon>Bacteria</taxon>
        <taxon>Bacillati</taxon>
        <taxon>Actinomycetota</taxon>
        <taxon>Actinomycetes</taxon>
        <taxon>Kitasatosporales</taxon>
        <taxon>Streptomycetaceae</taxon>
        <taxon>Streptomyces</taxon>
    </lineage>
</organism>
<comment type="caution">
    <text evidence="3">The sequence shown here is derived from an EMBL/GenBank/DDBJ whole genome shotgun (WGS) entry which is preliminary data.</text>
</comment>
<feature type="region of interest" description="Disordered" evidence="1">
    <location>
        <begin position="1"/>
        <end position="38"/>
    </location>
</feature>
<evidence type="ECO:0000313" key="4">
    <source>
        <dbReference type="Proteomes" id="UP000314251"/>
    </source>
</evidence>
<keyword evidence="2" id="KW-0472">Membrane</keyword>
<dbReference type="Proteomes" id="UP000314251">
    <property type="component" value="Unassembled WGS sequence"/>
</dbReference>
<feature type="transmembrane region" description="Helical" evidence="2">
    <location>
        <begin position="261"/>
        <end position="282"/>
    </location>
</feature>
<dbReference type="AlphaFoldDB" id="A0A5N6ANH6"/>
<accession>A0A5N6ANH6</accession>
<gene>
    <name evidence="3" type="ORF">FH607_002735</name>
</gene>
<evidence type="ECO:0000256" key="2">
    <source>
        <dbReference type="SAM" id="Phobius"/>
    </source>
</evidence>
<dbReference type="EMBL" id="VDLY02000002">
    <property type="protein sequence ID" value="KAB8169672.1"/>
    <property type="molecule type" value="Genomic_DNA"/>
</dbReference>
<keyword evidence="4" id="KW-1185">Reference proteome</keyword>
<dbReference type="OrthoDB" id="3218196at2"/>
<feature type="transmembrane region" description="Helical" evidence="2">
    <location>
        <begin position="61"/>
        <end position="84"/>
    </location>
</feature>
<reference evidence="3" key="1">
    <citation type="submission" date="2019-10" db="EMBL/GenBank/DDBJ databases">
        <title>Nonomuraea sp. nov., isolated from Phyllanthus amarus.</title>
        <authorList>
            <person name="Klykleung N."/>
            <person name="Tanasupawat S."/>
        </authorList>
    </citation>
    <scope>NUCLEOTIDE SEQUENCE [LARGE SCALE GENOMIC DNA]</scope>
    <source>
        <strain evidence="3">3MP-10</strain>
    </source>
</reference>
<protein>
    <recommendedName>
        <fullName evidence="5">Secreted protein</fullName>
    </recommendedName>
</protein>
<feature type="compositionally biased region" description="Low complexity" evidence="1">
    <location>
        <begin position="17"/>
        <end position="26"/>
    </location>
</feature>
<evidence type="ECO:0000313" key="3">
    <source>
        <dbReference type="EMBL" id="KAB8169672.1"/>
    </source>
</evidence>
<name>A0A5N6ANH6_9ACTN</name>
<keyword evidence="2" id="KW-1133">Transmembrane helix</keyword>
<proteinExistence type="predicted"/>
<keyword evidence="2" id="KW-0812">Transmembrane</keyword>
<evidence type="ECO:0008006" key="5">
    <source>
        <dbReference type="Google" id="ProtNLM"/>
    </source>
</evidence>
<feature type="compositionally biased region" description="Pro residues" evidence="1">
    <location>
        <begin position="27"/>
        <end position="36"/>
    </location>
</feature>
<sequence>MTQPPTAPPASPPVLPAPRAEGAAGSPAPPATPPGLPRRRAALWENAGRLRAALRTEPGRLRLIGAVLTGLLLLFGAMTFGQLAERAESARTARESSQPLSRDAASIYRSLADANTTAASGFLAGADEPSEVRNRYIRDISRASELLVSAAERGRGSPQSAALIARLNAELPRYTGLVETARANDRQGLPLGSAYLRYADERMQGTLLTSASDLHRLETARYRADLADARSWPWLSTGLGVASLLALGWAQRRHYLRTNRLLNRGLVAATTAAAVLLLWLVGAQAMARSSLNEADTGAGQALTTLNDAWTEALLARGAENLTLVSRGGDSTFEDDYLTSMDRLLAAPDRLGEGLLPRAYALTGDAGREPVGEAIRAANEWRERHGGAREEELAGDYDEAIVRVIGGEGSTGESFDRVNSELSAAVAVQQERFLDAAQSGLNWLGGLPAAAVGLALLAAAGTVRGVGLRLAEYR</sequence>
<evidence type="ECO:0000256" key="1">
    <source>
        <dbReference type="SAM" id="MobiDB-lite"/>
    </source>
</evidence>